<gene>
    <name evidence="9" type="primary">rarD_2</name>
    <name evidence="9" type="ORF">GCM10009768_27440</name>
</gene>
<dbReference type="Proteomes" id="UP001500851">
    <property type="component" value="Unassembled WGS sequence"/>
</dbReference>
<evidence type="ECO:0000256" key="8">
    <source>
        <dbReference type="SAM" id="Phobius"/>
    </source>
</evidence>
<evidence type="ECO:0000256" key="1">
    <source>
        <dbReference type="ARBA" id="ARBA00004651"/>
    </source>
</evidence>
<keyword evidence="4" id="KW-1003">Cell membrane</keyword>
<dbReference type="RefSeq" id="WP_344033102.1">
    <property type="nucleotide sequence ID" value="NZ_BAAAOB010000004.1"/>
</dbReference>
<name>A0ABP4XWF3_9MICO</name>
<evidence type="ECO:0000256" key="7">
    <source>
        <dbReference type="ARBA" id="ARBA00023136"/>
    </source>
</evidence>
<evidence type="ECO:0000313" key="9">
    <source>
        <dbReference type="EMBL" id="GAA1796947.1"/>
    </source>
</evidence>
<keyword evidence="6 8" id="KW-1133">Transmembrane helix</keyword>
<evidence type="ECO:0000313" key="10">
    <source>
        <dbReference type="Proteomes" id="UP001500851"/>
    </source>
</evidence>
<feature type="transmembrane region" description="Helical" evidence="8">
    <location>
        <begin position="135"/>
        <end position="152"/>
    </location>
</feature>
<feature type="transmembrane region" description="Helical" evidence="8">
    <location>
        <begin position="158"/>
        <end position="175"/>
    </location>
</feature>
<dbReference type="NCBIfam" id="TIGR00688">
    <property type="entry name" value="rarD"/>
    <property type="match status" value="1"/>
</dbReference>
<sequence>MNSSAAAPPLSRGVLVSLGSSVSFAILYFATPMLSPLPAEAIWAVRALVTLPFVGLALLAMRRRSLIVEVGSLVRRRPIALLGILICGLMLSAQLWVFGWAPLHGRGLQVALGYFLLPLVLVVIGKFLYRDHLRWWQWVAAGVAAIGVVWEIVRMGGVSWETLLVALGYPVYFVLRRSLGTGHIGGMFWELLTVLPLAATVLGIEIANGTAFSEHPDLQWTAPLFALFAAFALLLYILASKLLSMSLFGLLSYAEPALLVVASLLLGETIASGEWPTYIAIWLAVAILVLGGLGELLRARRTRLD</sequence>
<comment type="caution">
    <text evidence="9">The sequence shown here is derived from an EMBL/GenBank/DDBJ whole genome shotgun (WGS) entry which is preliminary data.</text>
</comment>
<feature type="transmembrane region" description="Helical" evidence="8">
    <location>
        <begin position="278"/>
        <end position="297"/>
    </location>
</feature>
<keyword evidence="3" id="KW-0813">Transport</keyword>
<reference evidence="10" key="1">
    <citation type="journal article" date="2019" name="Int. J. Syst. Evol. Microbiol.">
        <title>The Global Catalogue of Microorganisms (GCM) 10K type strain sequencing project: providing services to taxonomists for standard genome sequencing and annotation.</title>
        <authorList>
            <consortium name="The Broad Institute Genomics Platform"/>
            <consortium name="The Broad Institute Genome Sequencing Center for Infectious Disease"/>
            <person name="Wu L."/>
            <person name="Ma J."/>
        </authorList>
    </citation>
    <scope>NUCLEOTIDE SEQUENCE [LARGE SCALE GENOMIC DNA]</scope>
    <source>
        <strain evidence="10">JCM 14736</strain>
    </source>
</reference>
<comment type="similarity">
    <text evidence="2">Belongs to the EamA transporter family.</text>
</comment>
<organism evidence="9 10">
    <name type="scientific">Leucobacter iarius</name>
    <dbReference type="NCBI Taxonomy" id="333963"/>
    <lineage>
        <taxon>Bacteria</taxon>
        <taxon>Bacillati</taxon>
        <taxon>Actinomycetota</taxon>
        <taxon>Actinomycetes</taxon>
        <taxon>Micrococcales</taxon>
        <taxon>Microbacteriaceae</taxon>
        <taxon>Leucobacter</taxon>
    </lineage>
</organism>
<feature type="transmembrane region" description="Helical" evidence="8">
    <location>
        <begin position="12"/>
        <end position="29"/>
    </location>
</feature>
<feature type="transmembrane region" description="Helical" evidence="8">
    <location>
        <begin position="79"/>
        <end position="101"/>
    </location>
</feature>
<comment type="subcellular location">
    <subcellularLocation>
        <location evidence="1">Cell membrane</location>
        <topology evidence="1">Multi-pass membrane protein</topology>
    </subcellularLocation>
</comment>
<feature type="transmembrane region" description="Helical" evidence="8">
    <location>
        <begin position="220"/>
        <end position="239"/>
    </location>
</feature>
<evidence type="ECO:0000256" key="3">
    <source>
        <dbReference type="ARBA" id="ARBA00022448"/>
    </source>
</evidence>
<feature type="transmembrane region" description="Helical" evidence="8">
    <location>
        <begin position="246"/>
        <end position="266"/>
    </location>
</feature>
<protein>
    <submittedName>
        <fullName evidence="9">EamA family transporter RarD</fullName>
    </submittedName>
</protein>
<keyword evidence="5 8" id="KW-0812">Transmembrane</keyword>
<dbReference type="InterPro" id="IPR004626">
    <property type="entry name" value="RarD"/>
</dbReference>
<keyword evidence="10" id="KW-1185">Reference proteome</keyword>
<feature type="transmembrane region" description="Helical" evidence="8">
    <location>
        <begin position="187"/>
        <end position="208"/>
    </location>
</feature>
<accession>A0ABP4XWF3</accession>
<feature type="transmembrane region" description="Helical" evidence="8">
    <location>
        <begin position="107"/>
        <end position="128"/>
    </location>
</feature>
<keyword evidence="7 8" id="KW-0472">Membrane</keyword>
<dbReference type="EMBL" id="BAAAOB010000004">
    <property type="protein sequence ID" value="GAA1796947.1"/>
    <property type="molecule type" value="Genomic_DNA"/>
</dbReference>
<evidence type="ECO:0000256" key="4">
    <source>
        <dbReference type="ARBA" id="ARBA00022475"/>
    </source>
</evidence>
<evidence type="ECO:0000256" key="2">
    <source>
        <dbReference type="ARBA" id="ARBA00007362"/>
    </source>
</evidence>
<feature type="transmembrane region" description="Helical" evidence="8">
    <location>
        <begin position="41"/>
        <end position="59"/>
    </location>
</feature>
<evidence type="ECO:0000256" key="5">
    <source>
        <dbReference type="ARBA" id="ARBA00022692"/>
    </source>
</evidence>
<proteinExistence type="inferred from homology"/>
<evidence type="ECO:0000256" key="6">
    <source>
        <dbReference type="ARBA" id="ARBA00022989"/>
    </source>
</evidence>